<evidence type="ECO:0000256" key="1">
    <source>
        <dbReference type="SAM" id="MobiDB-lite"/>
    </source>
</evidence>
<gene>
    <name evidence="2" type="ORF">GCM10025867_50280</name>
</gene>
<geneLocation type="plasmid" evidence="2 3">
    <name>pNBRC108728a</name>
</geneLocation>
<protein>
    <submittedName>
        <fullName evidence="2">Uncharacterized protein</fullName>
    </submittedName>
</protein>
<organism evidence="2 3">
    <name type="scientific">Frondihabitans sucicola</name>
    <dbReference type="NCBI Taxonomy" id="1268041"/>
    <lineage>
        <taxon>Bacteria</taxon>
        <taxon>Bacillati</taxon>
        <taxon>Actinomycetota</taxon>
        <taxon>Actinomycetes</taxon>
        <taxon>Micrococcales</taxon>
        <taxon>Microbacteriaceae</taxon>
        <taxon>Frondihabitans</taxon>
    </lineage>
</organism>
<evidence type="ECO:0000313" key="2">
    <source>
        <dbReference type="EMBL" id="BDZ52787.1"/>
    </source>
</evidence>
<dbReference type="EMBL" id="AP027733">
    <property type="protein sequence ID" value="BDZ52787.1"/>
    <property type="molecule type" value="Genomic_DNA"/>
</dbReference>
<dbReference type="Proteomes" id="UP001321486">
    <property type="component" value="Plasmid pNBRC108728a"/>
</dbReference>
<evidence type="ECO:0000313" key="3">
    <source>
        <dbReference type="Proteomes" id="UP001321486"/>
    </source>
</evidence>
<accession>A0ABN6Y9J5</accession>
<sequence length="42" mass="4722">MDECTCYPTDPKTWTRHGSAVEPGSMLEPNDECPVHFPEQGE</sequence>
<keyword evidence="2" id="KW-0614">Plasmid</keyword>
<name>A0ABN6Y9J5_9MICO</name>
<dbReference type="RefSeq" id="WP_286347071.1">
    <property type="nucleotide sequence ID" value="NZ_AP027733.1"/>
</dbReference>
<proteinExistence type="predicted"/>
<keyword evidence="3" id="KW-1185">Reference proteome</keyword>
<feature type="region of interest" description="Disordered" evidence="1">
    <location>
        <begin position="17"/>
        <end position="42"/>
    </location>
</feature>
<reference evidence="3" key="1">
    <citation type="journal article" date="2019" name="Int. J. Syst. Evol. Microbiol.">
        <title>The Global Catalogue of Microorganisms (GCM) 10K type strain sequencing project: providing services to taxonomists for standard genome sequencing and annotation.</title>
        <authorList>
            <consortium name="The Broad Institute Genomics Platform"/>
            <consortium name="The Broad Institute Genome Sequencing Center for Infectious Disease"/>
            <person name="Wu L."/>
            <person name="Ma J."/>
        </authorList>
    </citation>
    <scope>NUCLEOTIDE SEQUENCE [LARGE SCALE GENOMIC DNA]</scope>
    <source>
        <strain evidence="3">NBRC 108728</strain>
    </source>
</reference>